<feature type="compositionally biased region" description="Polar residues" evidence="1">
    <location>
        <begin position="1"/>
        <end position="10"/>
    </location>
</feature>
<accession>A0A0D1Y1I5</accession>
<dbReference type="EMBL" id="KN847530">
    <property type="protein sequence ID" value="KIW08931.1"/>
    <property type="molecule type" value="Genomic_DNA"/>
</dbReference>
<feature type="region of interest" description="Disordered" evidence="1">
    <location>
        <begin position="302"/>
        <end position="368"/>
    </location>
</feature>
<evidence type="ECO:0000313" key="3">
    <source>
        <dbReference type="Proteomes" id="UP000053259"/>
    </source>
</evidence>
<dbReference type="PANTHER" id="PTHR42111">
    <property type="entry name" value="YALI0D23727P"/>
    <property type="match status" value="1"/>
</dbReference>
<organism evidence="2 3">
    <name type="scientific">Verruconis gallopava</name>
    <dbReference type="NCBI Taxonomy" id="253628"/>
    <lineage>
        <taxon>Eukaryota</taxon>
        <taxon>Fungi</taxon>
        <taxon>Dikarya</taxon>
        <taxon>Ascomycota</taxon>
        <taxon>Pezizomycotina</taxon>
        <taxon>Dothideomycetes</taxon>
        <taxon>Pleosporomycetidae</taxon>
        <taxon>Venturiales</taxon>
        <taxon>Sympoventuriaceae</taxon>
        <taxon>Verruconis</taxon>
    </lineage>
</organism>
<dbReference type="VEuPathDB" id="FungiDB:PV09_00847"/>
<dbReference type="InParanoid" id="A0A0D1Y1I5"/>
<feature type="compositionally biased region" description="Low complexity" evidence="1">
    <location>
        <begin position="19"/>
        <end position="32"/>
    </location>
</feature>
<dbReference type="AlphaFoldDB" id="A0A0D1Y1I5"/>
<reference evidence="2 3" key="1">
    <citation type="submission" date="2015-01" db="EMBL/GenBank/DDBJ databases">
        <title>The Genome Sequence of Ochroconis gallopava CBS43764.</title>
        <authorList>
            <consortium name="The Broad Institute Genomics Platform"/>
            <person name="Cuomo C."/>
            <person name="de Hoog S."/>
            <person name="Gorbushina A."/>
            <person name="Stielow B."/>
            <person name="Teixiera M."/>
            <person name="Abouelleil A."/>
            <person name="Chapman S.B."/>
            <person name="Priest M."/>
            <person name="Young S.K."/>
            <person name="Wortman J."/>
            <person name="Nusbaum C."/>
            <person name="Birren B."/>
        </authorList>
    </citation>
    <scope>NUCLEOTIDE SEQUENCE [LARGE SCALE GENOMIC DNA]</scope>
    <source>
        <strain evidence="2 3">CBS 43764</strain>
    </source>
</reference>
<dbReference type="GeneID" id="27308820"/>
<dbReference type="PANTHER" id="PTHR42111:SF1">
    <property type="entry name" value="YALI0D23727P"/>
    <property type="match status" value="1"/>
</dbReference>
<keyword evidence="3" id="KW-1185">Reference proteome</keyword>
<feature type="region of interest" description="Disordered" evidence="1">
    <location>
        <begin position="1"/>
        <end position="148"/>
    </location>
</feature>
<name>A0A0D1Y1I5_9PEZI</name>
<dbReference type="OrthoDB" id="5364312at2759"/>
<protein>
    <submittedName>
        <fullName evidence="2">Uncharacterized protein</fullName>
    </submittedName>
</protein>
<proteinExistence type="predicted"/>
<feature type="compositionally biased region" description="Low complexity" evidence="1">
    <location>
        <begin position="302"/>
        <end position="319"/>
    </location>
</feature>
<sequence length="418" mass="43277">MSSLGSSTPAQPGPVAEPQQASSLESSQELAQHAMSGNEGKTKEKKKLFGLLKKKDGKHTTTKSGEAAATSPSSSDAAPTSSPPLAANTQSPSTSTSAKPVSRSLSPGPQQPHMTPPSNPVQFPASPQSHVSAVSPSRYVRSSSPRLHSPASSLIFERNVQEAPLPEDLQAAIPHHIQTEDYIPPILEASSHAITDDKLNPDEVEIVMHSAHQPAASTIAQYQDPSGTFSLLSLGHASEVPTLGPSATMETSTEEPVSHYGALDASDVRRLSFISFADVVQGEHALESGLSSMPKDLHMSIVSSTSNRSPSPVRSPASSHGPGESGMSPPTSGAPSVKGMEIPGKQPAVGGFPGSPMSLGGTHSPPLERGELTVETMRQALRKTGSGDLSIARSPVSPIERNSIALPPSVVAPTSSAK</sequence>
<dbReference type="RefSeq" id="XP_016218800.1">
    <property type="nucleotide sequence ID" value="XM_016353647.1"/>
</dbReference>
<evidence type="ECO:0000313" key="2">
    <source>
        <dbReference type="EMBL" id="KIW08931.1"/>
    </source>
</evidence>
<feature type="compositionally biased region" description="Low complexity" evidence="1">
    <location>
        <begin position="67"/>
        <end position="87"/>
    </location>
</feature>
<feature type="compositionally biased region" description="Low complexity" evidence="1">
    <location>
        <begin position="131"/>
        <end position="148"/>
    </location>
</feature>
<feature type="compositionally biased region" description="Polar residues" evidence="1">
    <location>
        <begin position="88"/>
        <end position="108"/>
    </location>
</feature>
<dbReference type="HOGENOM" id="CLU_041168_0_0_1"/>
<dbReference type="Proteomes" id="UP000053259">
    <property type="component" value="Unassembled WGS sequence"/>
</dbReference>
<evidence type="ECO:0000256" key="1">
    <source>
        <dbReference type="SAM" id="MobiDB-lite"/>
    </source>
</evidence>
<gene>
    <name evidence="2" type="ORF">PV09_00847</name>
</gene>